<dbReference type="InterPro" id="IPR011009">
    <property type="entry name" value="Kinase-like_dom_sf"/>
</dbReference>
<keyword evidence="9" id="KW-0723">Serine/threonine-protein kinase</keyword>
<dbReference type="SMART" id="SM00220">
    <property type="entry name" value="S_TKc"/>
    <property type="match status" value="1"/>
</dbReference>
<dbReference type="PRINTS" id="PR00381">
    <property type="entry name" value="KINESINLIGHT"/>
</dbReference>
<feature type="region of interest" description="Disordered" evidence="7">
    <location>
        <begin position="78"/>
        <end position="119"/>
    </location>
</feature>
<dbReference type="EMBL" id="CP074694">
    <property type="protein sequence ID" value="QVL30586.1"/>
    <property type="molecule type" value="Genomic_DNA"/>
</dbReference>
<dbReference type="Pfam" id="PF13374">
    <property type="entry name" value="TPR_10"/>
    <property type="match status" value="2"/>
</dbReference>
<keyword evidence="2 6" id="KW-0547">Nucleotide-binding</keyword>
<sequence length="1150" mass="128154">MSAPDKRHDETGDFTEGPSDAPNTPASNPFSNYDRTELSSPKFTPADSTDQPTELTKLHSSVSELDGTVLSRSDLLEKTQDSKDQSGTGNGDFSFDTANTIDSQHREMPVGNGTDGLPEIRGFDIQQEIGRGGMGVVFKGRQKDLNRLVAIKMLISEKFPSSEDLIRFRLEAEVAARIRHPNVVQVYDSGNYNRSPYLVLEWVDGGTLSDILRGGKKLSQETAARLIALLARAIHHAHCNGVVHRDLKPANVLLARTDNLSTKQSLKSVVNSNATTGNISAVMLPIDQEPQLVVPKVTDFGLAKLTVASTGLTETGRVMGTPEYMSPEQASGRTKDVGPEADMHALGVMLYQMLTGETPFHADTKIAVIKKVVDLEVKPTLLQKERVSWDLQTICLKCLMKKPQDRYETAAALAEDLEALIAGRPIKARPISRVERLWKLAKRNPAVSSLVSASVFLFLIGFAGVTWQWRRAEREKAHAIIAEGTAEQHAKTTDAVNDFIVFDMLSNASPEKTLGKDLRVIEVLDNAAQHVDGKFQEPRIDAGVRFALGRSYRTLGEPKKAVGFLKSSYETRLKELGAAAKETLMAEWEYALALDDDGKWKEAEKWFEDAEKNSTETFGATNDLTLSIRESYALSLLNNHDQSEKSRVIFQEILAALERQKGEKDPATLKVYNDLGYALYNQKNYDEALKMTQIAFERRKETLSSMHPDTLESENNLAAIYDAKDELEKAKDLLNELIPISRQVRGKDHIDTLSAINNLARIFYRQKDFKMALPLYEEAVEAAKNRVGADNPTTLKYRRNLAATYASMGRYNDADKIYSEVRGISEKTLPADHPERLQMLNDYGIVKCRTGKSKEGLADLREALEGRTKTLGLTNPDRLSTLYQISQAILQNNPTKEQVTDVENKLRETWDKLVAEKKTQGKLVADLANMLVNFELRVLLASELGPDQSVRRASGLAHAKAAYELQKPFQSVNPETWFKYCLSFSRQLTSFDNLNTKEELSDGKKLALLPAIEALEVARKLPDSEAKVAETELYLGQLYLKLNENESALPLLKDVYTYQLDKDLYDQGTSANNLGKCFKNLKRYKEAEEMLLKGHQAFEKALAISGDASLAKSKRTADEISRRKAVSKDDIVSLYQAMGLMDKAAEWKGK</sequence>
<evidence type="ECO:0000259" key="8">
    <source>
        <dbReference type="PROSITE" id="PS50011"/>
    </source>
</evidence>
<dbReference type="PROSITE" id="PS50011">
    <property type="entry name" value="PROTEIN_KINASE_DOM"/>
    <property type="match status" value="1"/>
</dbReference>
<dbReference type="PROSITE" id="PS50005">
    <property type="entry name" value="TPR"/>
    <property type="match status" value="2"/>
</dbReference>
<dbReference type="Pfam" id="PF00069">
    <property type="entry name" value="Pkinase"/>
    <property type="match status" value="1"/>
</dbReference>
<dbReference type="Gene3D" id="1.10.510.10">
    <property type="entry name" value="Transferase(Phosphotransferase) domain 1"/>
    <property type="match status" value="1"/>
</dbReference>
<evidence type="ECO:0000256" key="2">
    <source>
        <dbReference type="ARBA" id="ARBA00022741"/>
    </source>
</evidence>
<dbReference type="InterPro" id="IPR000719">
    <property type="entry name" value="Prot_kinase_dom"/>
</dbReference>
<dbReference type="GO" id="GO:0005524">
    <property type="term" value="F:ATP binding"/>
    <property type="evidence" value="ECO:0007669"/>
    <property type="project" value="UniProtKB-UniRule"/>
</dbReference>
<feature type="binding site" evidence="6">
    <location>
        <position position="152"/>
    </location>
    <ligand>
        <name>ATP</name>
        <dbReference type="ChEBI" id="CHEBI:30616"/>
    </ligand>
</feature>
<proteinExistence type="predicted"/>
<evidence type="ECO:0000256" key="4">
    <source>
        <dbReference type="ARBA" id="ARBA00022840"/>
    </source>
</evidence>
<dbReference type="InterPro" id="IPR017441">
    <property type="entry name" value="Protein_kinase_ATP_BS"/>
</dbReference>
<feature type="region of interest" description="Disordered" evidence="7">
    <location>
        <begin position="1"/>
        <end position="54"/>
    </location>
</feature>
<dbReference type="KEGG" id="tsph:KIH39_17220"/>
<reference evidence="9" key="1">
    <citation type="submission" date="2021-05" db="EMBL/GenBank/DDBJ databases">
        <title>Complete genome sequence of the cellulolytic planctomycete Telmatocola sphagniphila SP2T and characterization of the first cellulase from planctomycetes.</title>
        <authorList>
            <person name="Rakitin A.L."/>
            <person name="Beletsky A.V."/>
            <person name="Naumoff D.G."/>
            <person name="Kulichevskaya I.S."/>
            <person name="Mardanov A.V."/>
            <person name="Ravin N.V."/>
            <person name="Dedysh S.N."/>
        </authorList>
    </citation>
    <scope>NUCLEOTIDE SEQUENCE</scope>
    <source>
        <strain evidence="9">SP2T</strain>
    </source>
</reference>
<keyword evidence="3 9" id="KW-0418">Kinase</keyword>
<keyword evidence="10" id="KW-1185">Reference proteome</keyword>
<evidence type="ECO:0000256" key="7">
    <source>
        <dbReference type="SAM" id="MobiDB-lite"/>
    </source>
</evidence>
<evidence type="ECO:0000313" key="9">
    <source>
        <dbReference type="EMBL" id="QVL30586.1"/>
    </source>
</evidence>
<dbReference type="SMART" id="SM00028">
    <property type="entry name" value="TPR"/>
    <property type="match status" value="7"/>
</dbReference>
<dbReference type="PROSITE" id="PS00107">
    <property type="entry name" value="PROTEIN_KINASE_ATP"/>
    <property type="match status" value="1"/>
</dbReference>
<dbReference type="RefSeq" id="WP_213494457.1">
    <property type="nucleotide sequence ID" value="NZ_CP074694.1"/>
</dbReference>
<dbReference type="PANTHER" id="PTHR43289">
    <property type="entry name" value="MITOGEN-ACTIVATED PROTEIN KINASE KINASE KINASE 20-RELATED"/>
    <property type="match status" value="1"/>
</dbReference>
<dbReference type="Pfam" id="PF13424">
    <property type="entry name" value="TPR_12"/>
    <property type="match status" value="1"/>
</dbReference>
<evidence type="ECO:0000256" key="5">
    <source>
        <dbReference type="PROSITE-ProRule" id="PRU00339"/>
    </source>
</evidence>
<keyword evidence="4 6" id="KW-0067">ATP-binding</keyword>
<dbReference type="InterPro" id="IPR011990">
    <property type="entry name" value="TPR-like_helical_dom_sf"/>
</dbReference>
<keyword evidence="5" id="KW-0802">TPR repeat</keyword>
<dbReference type="Gene3D" id="1.25.40.10">
    <property type="entry name" value="Tetratricopeptide repeat domain"/>
    <property type="match status" value="4"/>
</dbReference>
<dbReference type="InterPro" id="IPR008271">
    <property type="entry name" value="Ser/Thr_kinase_AS"/>
</dbReference>
<dbReference type="CDD" id="cd14014">
    <property type="entry name" value="STKc_PknB_like"/>
    <property type="match status" value="1"/>
</dbReference>
<evidence type="ECO:0000256" key="6">
    <source>
        <dbReference type="PROSITE-ProRule" id="PRU10141"/>
    </source>
</evidence>
<feature type="repeat" description="TPR" evidence="5">
    <location>
        <begin position="753"/>
        <end position="786"/>
    </location>
</feature>
<accession>A0A8E6B2N2</accession>
<dbReference type="Proteomes" id="UP000676194">
    <property type="component" value="Chromosome"/>
</dbReference>
<keyword evidence="1" id="KW-0808">Transferase</keyword>
<feature type="compositionally biased region" description="Polar residues" evidence="7">
    <location>
        <begin position="21"/>
        <end position="54"/>
    </location>
</feature>
<evidence type="ECO:0000256" key="3">
    <source>
        <dbReference type="ARBA" id="ARBA00022777"/>
    </source>
</evidence>
<dbReference type="AlphaFoldDB" id="A0A8E6B2N2"/>
<organism evidence="9 10">
    <name type="scientific">Telmatocola sphagniphila</name>
    <dbReference type="NCBI Taxonomy" id="1123043"/>
    <lineage>
        <taxon>Bacteria</taxon>
        <taxon>Pseudomonadati</taxon>
        <taxon>Planctomycetota</taxon>
        <taxon>Planctomycetia</taxon>
        <taxon>Gemmatales</taxon>
        <taxon>Gemmataceae</taxon>
    </lineage>
</organism>
<dbReference type="InterPro" id="IPR019734">
    <property type="entry name" value="TPR_rpt"/>
</dbReference>
<dbReference type="SUPFAM" id="SSF48452">
    <property type="entry name" value="TPR-like"/>
    <property type="match status" value="4"/>
</dbReference>
<dbReference type="SUPFAM" id="SSF56112">
    <property type="entry name" value="Protein kinase-like (PK-like)"/>
    <property type="match status" value="1"/>
</dbReference>
<name>A0A8E6B2N2_9BACT</name>
<evidence type="ECO:0000256" key="1">
    <source>
        <dbReference type="ARBA" id="ARBA00022679"/>
    </source>
</evidence>
<feature type="domain" description="Protein kinase" evidence="8">
    <location>
        <begin position="123"/>
        <end position="421"/>
    </location>
</feature>
<evidence type="ECO:0000313" key="10">
    <source>
        <dbReference type="Proteomes" id="UP000676194"/>
    </source>
</evidence>
<dbReference type="PROSITE" id="PS00108">
    <property type="entry name" value="PROTEIN_KINASE_ST"/>
    <property type="match status" value="1"/>
</dbReference>
<dbReference type="Gene3D" id="3.30.200.20">
    <property type="entry name" value="Phosphorylase Kinase, domain 1"/>
    <property type="match status" value="1"/>
</dbReference>
<dbReference type="GO" id="GO:0004674">
    <property type="term" value="F:protein serine/threonine kinase activity"/>
    <property type="evidence" value="ECO:0007669"/>
    <property type="project" value="UniProtKB-KW"/>
</dbReference>
<feature type="repeat" description="TPR" evidence="5">
    <location>
        <begin position="669"/>
        <end position="702"/>
    </location>
</feature>
<gene>
    <name evidence="9" type="ORF">KIH39_17220</name>
</gene>
<feature type="compositionally biased region" description="Basic and acidic residues" evidence="7">
    <location>
        <begin position="1"/>
        <end position="11"/>
    </location>
</feature>
<protein>
    <submittedName>
        <fullName evidence="9">Serine/threonine protein kinase</fullName>
    </submittedName>
</protein>
<dbReference type="PANTHER" id="PTHR43289:SF6">
    <property type="entry name" value="SERINE_THREONINE-PROTEIN KINASE NEKL-3"/>
    <property type="match status" value="1"/>
</dbReference>